<accession>A0A934RYW9</accession>
<dbReference type="NCBIfam" id="NF038032">
    <property type="entry name" value="CehA_McbA_metalo"/>
    <property type="match status" value="1"/>
</dbReference>
<evidence type="ECO:0000313" key="2">
    <source>
        <dbReference type="Proteomes" id="UP000617628"/>
    </source>
</evidence>
<dbReference type="Proteomes" id="UP000617628">
    <property type="component" value="Unassembled WGS sequence"/>
</dbReference>
<reference evidence="1" key="1">
    <citation type="submission" date="2021-01" db="EMBL/GenBank/DDBJ databases">
        <title>Modified the classification status of verrucomicrobia.</title>
        <authorList>
            <person name="Feng X."/>
        </authorList>
    </citation>
    <scope>NUCLEOTIDE SEQUENCE</scope>
    <source>
        <strain evidence="1">KCTC 13126</strain>
    </source>
</reference>
<comment type="caution">
    <text evidence="1">The sequence shown here is derived from an EMBL/GenBank/DDBJ whole genome shotgun (WGS) entry which is preliminary data.</text>
</comment>
<sequence length="735" mass="81869">MSLLCAQSALAHPDHHQRPEPTVEQLQNVARNEPIRYYFDLFTYVLSTAMTPLQQELIDRSTAIYPCLTPWEDGGDFETARADAHALLSKLKQTLQGASFDWTESGLTPASELQNFELWSGLNSLVWIEINNESANELDLIAFELGQPAGSISTTIPVGESRVFMVPIAPKTKAKESIARVQFVNGNGQVIHEKVAKAARANGSEGVIRIQLVDSNSGGLQKEVAIPIRLLEPAVLEGRVVSESDGELSPGRVYLFGSDGIGRHGEAYAGNTTLSEKMLFEIGSENRFYGYKLPFFYSDGTFRAKVPSGELNLTYERGYEHKLIERKIEVAAGENRSVELMAQRFRDMKDEAWISGDTHVHWLKNHWSENEDMNLLAVVQRAEDLNVVNNLTLFQYRPESQGGSFLKPDQFPVGPVLSHSDDTYHIQMAEEYRNDNYYGHLCFLNITELVQPVATGMGSGGDHTAYDWPLNKTAIEEVHAQGGISTEAHDMGPNHRSDVPVNAIMGLSDAFDQMTPANFYRFLDCGLKIPLGNGSDHPARTVGSARMYVKVEGGFTYENWIEGIRRGRTFTTSGPLIFLSVNGSEIGDTIDVEKGDLLSVTARVSSREPIGKFQVISNGQVMVETETSEKDAVLEFDITAEEARWFVARCSQTDEFSALKRVHVAHTSGIFVDVDGRGVFKPDVAQFWVNLLKGHKENVRANARYESDEQRQAQLDYIQSGIDRYEALIKQELAR</sequence>
<evidence type="ECO:0000313" key="1">
    <source>
        <dbReference type="EMBL" id="MBK1877411.1"/>
    </source>
</evidence>
<protein>
    <submittedName>
        <fullName evidence="1">CehA/McbA family metallohydrolase</fullName>
    </submittedName>
</protein>
<organism evidence="1 2">
    <name type="scientific">Pelagicoccus mobilis</name>
    <dbReference type="NCBI Taxonomy" id="415221"/>
    <lineage>
        <taxon>Bacteria</taxon>
        <taxon>Pseudomonadati</taxon>
        <taxon>Verrucomicrobiota</taxon>
        <taxon>Opitutia</taxon>
        <taxon>Puniceicoccales</taxon>
        <taxon>Pelagicoccaceae</taxon>
        <taxon>Pelagicoccus</taxon>
    </lineage>
</organism>
<keyword evidence="2" id="KW-1185">Reference proteome</keyword>
<gene>
    <name evidence="1" type="ORF">JIN87_11080</name>
</gene>
<dbReference type="EMBL" id="JAENIL010000018">
    <property type="protein sequence ID" value="MBK1877411.1"/>
    <property type="molecule type" value="Genomic_DNA"/>
</dbReference>
<proteinExistence type="predicted"/>
<dbReference type="AlphaFoldDB" id="A0A934RYW9"/>
<name>A0A934RYW9_9BACT</name>